<accession>A0A9W8JUC7</accession>
<dbReference type="OrthoDB" id="3252187at2759"/>
<organism evidence="3 4">
    <name type="scientific">Agrocybe chaxingu</name>
    <dbReference type="NCBI Taxonomy" id="84603"/>
    <lineage>
        <taxon>Eukaryota</taxon>
        <taxon>Fungi</taxon>
        <taxon>Dikarya</taxon>
        <taxon>Basidiomycota</taxon>
        <taxon>Agaricomycotina</taxon>
        <taxon>Agaricomycetes</taxon>
        <taxon>Agaricomycetidae</taxon>
        <taxon>Agaricales</taxon>
        <taxon>Agaricineae</taxon>
        <taxon>Strophariaceae</taxon>
        <taxon>Agrocybe</taxon>
    </lineage>
</organism>
<dbReference type="Proteomes" id="UP001148786">
    <property type="component" value="Unassembled WGS sequence"/>
</dbReference>
<dbReference type="InterPro" id="IPR012337">
    <property type="entry name" value="RNaseH-like_sf"/>
</dbReference>
<proteinExistence type="predicted"/>
<gene>
    <name evidence="3" type="ORF">NLJ89_g8474</name>
</gene>
<reference evidence="3" key="1">
    <citation type="submission" date="2022-07" db="EMBL/GenBank/DDBJ databases">
        <title>Genome Sequence of Agrocybe chaxingu.</title>
        <authorList>
            <person name="Buettner E."/>
        </authorList>
    </citation>
    <scope>NUCLEOTIDE SEQUENCE</scope>
    <source>
        <strain evidence="3">MP-N11</strain>
    </source>
</reference>
<sequence length="490" mass="55838">MDASHRGHPTVVHRLHSGRRGRPQVIFDPAFLAWAYNRRSISALARFLNVGRTTLRNALIAHGIIPQALPQQAQLEDYSLPLTPRSIDTPTLSTTPDELLEPDDVAAPAFLPQDVQQIAIEISSTSSLRNPTSRHHASISDEDLDDLIIRLRFHFRRAGIAMLDGMLTRLGYRVQRERIRESLLRIDPVRRVFERIRIRRRQYSVAGPNSLWHHDGQHGLIRWGIVIHGFIDGYSRLITGLRASNNNYGETVLELFLSAAAVYGVPSRLRGDHGVENILVAAWMEDRRGGHRGSYIWAYKFMAQIGATWANLFVILEIRHGLDINNWRHIWLLQHLFLPLINFDLLFFAEAWNEHRIQIRDGPNRSPSDMFGFDMLVHGVRGDPLEEMMSSEELEVYGIDWEGLREDRLLESQQLNNGIDEGNTSWIGQTGPPEHLNEVRVDSPDNPFTQEDIDWLEATVATWRNSADDAGRIELWAHALAAAQSISNAF</sequence>
<dbReference type="SUPFAM" id="SSF53098">
    <property type="entry name" value="Ribonuclease H-like"/>
    <property type="match status" value="1"/>
</dbReference>
<keyword evidence="4" id="KW-1185">Reference proteome</keyword>
<dbReference type="GO" id="GO:0015074">
    <property type="term" value="P:DNA integration"/>
    <property type="evidence" value="ECO:0007669"/>
    <property type="project" value="InterPro"/>
</dbReference>
<dbReference type="AlphaFoldDB" id="A0A9W8JUC7"/>
<evidence type="ECO:0000259" key="2">
    <source>
        <dbReference type="PROSITE" id="PS50994"/>
    </source>
</evidence>
<evidence type="ECO:0000256" key="1">
    <source>
        <dbReference type="ARBA" id="ARBA00022884"/>
    </source>
</evidence>
<dbReference type="GO" id="GO:0005634">
    <property type="term" value="C:nucleus"/>
    <property type="evidence" value="ECO:0007669"/>
    <property type="project" value="UniProtKB-ARBA"/>
</dbReference>
<dbReference type="GO" id="GO:0003723">
    <property type="term" value="F:RNA binding"/>
    <property type="evidence" value="ECO:0007669"/>
    <property type="project" value="UniProtKB-KW"/>
</dbReference>
<keyword evidence="1" id="KW-0694">RNA-binding</keyword>
<dbReference type="InterPro" id="IPR058913">
    <property type="entry name" value="Integrase_dom_put"/>
</dbReference>
<evidence type="ECO:0000313" key="3">
    <source>
        <dbReference type="EMBL" id="KAJ3503359.1"/>
    </source>
</evidence>
<dbReference type="InterPro" id="IPR001584">
    <property type="entry name" value="Integrase_cat-core"/>
</dbReference>
<comment type="caution">
    <text evidence="3">The sequence shown here is derived from an EMBL/GenBank/DDBJ whole genome shotgun (WGS) entry which is preliminary data.</text>
</comment>
<dbReference type="PANTHER" id="PTHR46791">
    <property type="entry name" value="EXPRESSED PROTEIN"/>
    <property type="match status" value="1"/>
</dbReference>
<feature type="domain" description="Integrase catalytic" evidence="2">
    <location>
        <begin position="204"/>
        <end position="274"/>
    </location>
</feature>
<name>A0A9W8JUC7_9AGAR</name>
<protein>
    <recommendedName>
        <fullName evidence="2">Integrase catalytic domain-containing protein</fullName>
    </recommendedName>
</protein>
<evidence type="ECO:0000313" key="4">
    <source>
        <dbReference type="Proteomes" id="UP001148786"/>
    </source>
</evidence>
<dbReference type="EMBL" id="JANKHO010001152">
    <property type="protein sequence ID" value="KAJ3503359.1"/>
    <property type="molecule type" value="Genomic_DNA"/>
</dbReference>
<dbReference type="PANTHER" id="PTHR46791:SF5">
    <property type="entry name" value="CLR5 DOMAIN-CONTAINING PROTEIN-RELATED"/>
    <property type="match status" value="1"/>
</dbReference>
<dbReference type="PROSITE" id="PS50994">
    <property type="entry name" value="INTEGRASE"/>
    <property type="match status" value="1"/>
</dbReference>
<dbReference type="Pfam" id="PF24764">
    <property type="entry name" value="rva_4"/>
    <property type="match status" value="1"/>
</dbReference>